<dbReference type="GO" id="GO:0046677">
    <property type="term" value="P:response to antibiotic"/>
    <property type="evidence" value="ECO:0007669"/>
    <property type="project" value="InterPro"/>
</dbReference>
<dbReference type="PANTHER" id="PTHR31299:SF0">
    <property type="entry name" value="ESTERASE, PUTATIVE (AFU_ORTHOLOGUE AFUA_1G05850)-RELATED"/>
    <property type="match status" value="1"/>
</dbReference>
<evidence type="ECO:0000313" key="2">
    <source>
        <dbReference type="Proteomes" id="UP000242502"/>
    </source>
</evidence>
<reference evidence="1 2" key="1">
    <citation type="journal article" date="2016" name="Appl. Environ. Microbiol.">
        <title>Lack of Overt Genome Reduction in the Bryostatin-Producing Bryozoan Symbiont "Candidatus Endobugula sertula".</title>
        <authorList>
            <person name="Miller I.J."/>
            <person name="Vanee N."/>
            <person name="Fong S.S."/>
            <person name="Lim-Fong G.E."/>
            <person name="Kwan J.C."/>
        </authorList>
    </citation>
    <scope>NUCLEOTIDE SEQUENCE [LARGE SCALE GENOMIC DNA]</scope>
    <source>
        <strain evidence="1">AB1-4</strain>
    </source>
</reference>
<dbReference type="Gene3D" id="1.20.1440.30">
    <property type="entry name" value="Biosynthetic Protein domain"/>
    <property type="match status" value="1"/>
</dbReference>
<dbReference type="InterPro" id="IPR007815">
    <property type="entry name" value="Emycin_Estase"/>
</dbReference>
<organism evidence="1 2">
    <name type="scientific">Candidatus Endobugula sertula</name>
    <name type="common">Bugula neritina bacterial symbiont</name>
    <dbReference type="NCBI Taxonomy" id="62101"/>
    <lineage>
        <taxon>Bacteria</taxon>
        <taxon>Pseudomonadati</taxon>
        <taxon>Pseudomonadota</taxon>
        <taxon>Gammaproteobacteria</taxon>
        <taxon>Cellvibrionales</taxon>
        <taxon>Cellvibrionaceae</taxon>
        <taxon>Candidatus Endobugula</taxon>
    </lineage>
</organism>
<dbReference type="Gene3D" id="3.30.1870.10">
    <property type="entry name" value="EreA-like, domain 2"/>
    <property type="match status" value="1"/>
</dbReference>
<name>A0A1D2QSD3_9GAMM</name>
<dbReference type="SUPFAM" id="SSF159501">
    <property type="entry name" value="EreA/ChaN-like"/>
    <property type="match status" value="1"/>
</dbReference>
<dbReference type="CDD" id="cd14728">
    <property type="entry name" value="Ere-like"/>
    <property type="match status" value="1"/>
</dbReference>
<dbReference type="PIRSF" id="PIRSF036794">
    <property type="entry name" value="UCP_erythr_ester"/>
    <property type="match status" value="1"/>
</dbReference>
<dbReference type="InterPro" id="IPR052036">
    <property type="entry name" value="Hydrolase/PRTase-associated"/>
</dbReference>
<comment type="caution">
    <text evidence="1">The sequence shown here is derived from an EMBL/GenBank/DDBJ whole genome shotgun (WGS) entry which is preliminary data.</text>
</comment>
<dbReference type="EMBL" id="MDLC01000008">
    <property type="protein sequence ID" value="ODS24501.1"/>
    <property type="molecule type" value="Genomic_DNA"/>
</dbReference>
<dbReference type="AlphaFoldDB" id="A0A1D2QSD3"/>
<dbReference type="PANTHER" id="PTHR31299">
    <property type="entry name" value="ESTERASE, PUTATIVE (AFU_ORTHOLOGUE AFUA_1G05850)-RELATED"/>
    <property type="match status" value="1"/>
</dbReference>
<dbReference type="STRING" id="62101.AB835_03410"/>
<dbReference type="Pfam" id="PF05139">
    <property type="entry name" value="Erythro_esteras"/>
    <property type="match status" value="1"/>
</dbReference>
<sequence length="454" mass="52922">MNTNIINSKLVSALEKYAIPIGGSLLDYDPIIDAAKDKQFVLIGEASHGTKEFYRARAEITQRLIEEVNFDAVAVEADWPDAYTVNRYVSNPRISSSANNALKDFERFPTWMWRNIEVMHFIEWLFAYNYKHCLFKPETINTVGFYGLDLYSMSTSVHAVIDYLDRVDPKEAKQARKRYSCLDHFLTNPQDYGYATEFGLSKSCEKDIITQLIELQKNAFDYMKQNGLIAKDEYFCAEQNAKLVKNAEVYYRSMFKKRSNSWNIRDQHMFETLEDLTQHLSKQHKHDARIIVWAHNSHVGNAAATDMSRRGELNIGQLMRSQYGKRSLLVGFSTCRGTVTAASDWDSHIERKRVREPLPNSYEEVFHHVNHKQFILNLQENNEAIDLLMEPRLQRAIGVIYRPETERQSHYYYSSLPQQFDFILHYDETHAVKPLATTPHWHRGEMDETYPTGL</sequence>
<accession>A0A1D2QSD3</accession>
<evidence type="ECO:0000313" key="1">
    <source>
        <dbReference type="EMBL" id="ODS24501.1"/>
    </source>
</evidence>
<gene>
    <name evidence="1" type="ORF">AB835_03410</name>
</gene>
<dbReference type="Proteomes" id="UP000242502">
    <property type="component" value="Unassembled WGS sequence"/>
</dbReference>
<proteinExistence type="predicted"/>
<dbReference type="InterPro" id="IPR014622">
    <property type="entry name" value="UCP036794_erythomycin"/>
</dbReference>
<protein>
    <submittedName>
        <fullName evidence="1">Erythromycin esterase</fullName>
    </submittedName>
</protein>
<dbReference type="Gene3D" id="3.40.1660.10">
    <property type="entry name" value="EreA-like (biosynthetic domain)"/>
    <property type="match status" value="1"/>
</dbReference>